<dbReference type="InterPro" id="IPR008271">
    <property type="entry name" value="Ser/Thr_kinase_AS"/>
</dbReference>
<evidence type="ECO:0000256" key="1">
    <source>
        <dbReference type="ARBA" id="ARBA00010886"/>
    </source>
</evidence>
<dbReference type="PROSITE" id="PS50011">
    <property type="entry name" value="PROTEIN_KINASE_DOM"/>
    <property type="match status" value="1"/>
</dbReference>
<feature type="domain" description="Protein kinase" evidence="10">
    <location>
        <begin position="185"/>
        <end position="478"/>
    </location>
</feature>
<reference evidence="11 12" key="1">
    <citation type="submission" date="2019-03" db="EMBL/GenBank/DDBJ databases">
        <title>Single cell metagenomics reveals metabolic interactions within the superorganism composed of flagellate Streblomastix strix and complex community of Bacteroidetes bacteria on its surface.</title>
        <authorList>
            <person name="Treitli S.C."/>
            <person name="Kolisko M."/>
            <person name="Husnik F."/>
            <person name="Keeling P."/>
            <person name="Hampl V."/>
        </authorList>
    </citation>
    <scope>NUCLEOTIDE SEQUENCE [LARGE SCALE GENOMIC DNA]</scope>
    <source>
        <strain evidence="11">ST1C</strain>
    </source>
</reference>
<feature type="region of interest" description="Disordered" evidence="9">
    <location>
        <begin position="34"/>
        <end position="145"/>
    </location>
</feature>
<dbReference type="InterPro" id="IPR050660">
    <property type="entry name" value="NEK_Ser/Thr_kinase"/>
</dbReference>
<dbReference type="OrthoDB" id="20524at2759"/>
<keyword evidence="4 7" id="KW-0547">Nucleotide-binding</keyword>
<evidence type="ECO:0000313" key="12">
    <source>
        <dbReference type="Proteomes" id="UP000324800"/>
    </source>
</evidence>
<evidence type="ECO:0000256" key="6">
    <source>
        <dbReference type="ARBA" id="ARBA00022840"/>
    </source>
</evidence>
<feature type="compositionally biased region" description="Low complexity" evidence="9">
    <location>
        <begin position="77"/>
        <end position="90"/>
    </location>
</feature>
<keyword evidence="6 7" id="KW-0067">ATP-binding</keyword>
<dbReference type="Proteomes" id="UP000324800">
    <property type="component" value="Unassembled WGS sequence"/>
</dbReference>
<organism evidence="11 12">
    <name type="scientific">Streblomastix strix</name>
    <dbReference type="NCBI Taxonomy" id="222440"/>
    <lineage>
        <taxon>Eukaryota</taxon>
        <taxon>Metamonada</taxon>
        <taxon>Preaxostyla</taxon>
        <taxon>Oxymonadida</taxon>
        <taxon>Streblomastigidae</taxon>
        <taxon>Streblomastix</taxon>
    </lineage>
</organism>
<feature type="compositionally biased region" description="Polar residues" evidence="9">
    <location>
        <begin position="91"/>
        <end position="104"/>
    </location>
</feature>
<dbReference type="Pfam" id="PF00069">
    <property type="entry name" value="Pkinase"/>
    <property type="match status" value="1"/>
</dbReference>
<dbReference type="PANTHER" id="PTHR43671">
    <property type="entry name" value="SERINE/THREONINE-PROTEIN KINASE NEK"/>
    <property type="match status" value="1"/>
</dbReference>
<comment type="caution">
    <text evidence="11">The sequence shown here is derived from an EMBL/GenBank/DDBJ whole genome shotgun (WGS) entry which is preliminary data.</text>
</comment>
<evidence type="ECO:0000256" key="8">
    <source>
        <dbReference type="RuleBase" id="RU000304"/>
    </source>
</evidence>
<dbReference type="AlphaFoldDB" id="A0A5J4UQN6"/>
<evidence type="ECO:0000259" key="10">
    <source>
        <dbReference type="PROSITE" id="PS50011"/>
    </source>
</evidence>
<dbReference type="GO" id="GO:0004674">
    <property type="term" value="F:protein serine/threonine kinase activity"/>
    <property type="evidence" value="ECO:0007669"/>
    <property type="project" value="UniProtKB-KW"/>
</dbReference>
<dbReference type="EMBL" id="SNRW01013658">
    <property type="protein sequence ID" value="KAA6372362.1"/>
    <property type="molecule type" value="Genomic_DNA"/>
</dbReference>
<keyword evidence="8 11" id="KW-0723">Serine/threonine-protein kinase</keyword>
<proteinExistence type="inferred from homology"/>
<dbReference type="SMART" id="SM00220">
    <property type="entry name" value="S_TKc"/>
    <property type="match status" value="1"/>
</dbReference>
<dbReference type="EC" id="2.7.11.1" evidence="2"/>
<evidence type="ECO:0000256" key="2">
    <source>
        <dbReference type="ARBA" id="ARBA00012513"/>
    </source>
</evidence>
<evidence type="ECO:0000256" key="7">
    <source>
        <dbReference type="PROSITE-ProRule" id="PRU10141"/>
    </source>
</evidence>
<evidence type="ECO:0000313" key="11">
    <source>
        <dbReference type="EMBL" id="KAA6372362.1"/>
    </source>
</evidence>
<dbReference type="PANTHER" id="PTHR43671:SF13">
    <property type="entry name" value="SERINE_THREONINE-PROTEIN KINASE NEK2"/>
    <property type="match status" value="1"/>
</dbReference>
<evidence type="ECO:0000256" key="5">
    <source>
        <dbReference type="ARBA" id="ARBA00022777"/>
    </source>
</evidence>
<comment type="similarity">
    <text evidence="1">Belongs to the protein kinase superfamily. NEK Ser/Thr protein kinase family. NIMA subfamily.</text>
</comment>
<dbReference type="InterPro" id="IPR000719">
    <property type="entry name" value="Prot_kinase_dom"/>
</dbReference>
<dbReference type="Gene3D" id="1.10.510.10">
    <property type="entry name" value="Transferase(Phosphotransferase) domain 1"/>
    <property type="match status" value="1"/>
</dbReference>
<dbReference type="PROSITE" id="PS00107">
    <property type="entry name" value="PROTEIN_KINASE_ATP"/>
    <property type="match status" value="1"/>
</dbReference>
<keyword evidence="5 11" id="KW-0418">Kinase</keyword>
<sequence>MAHETPKVNYKLQSNIDQKLGTVIFKMEYITEQDWIKKKEEEENRRKQEEEEIARQRELEEKQRLEDEQPDQFEGAQGNISFQNQSNSNSCKSPCSEDNNNQFKTSDEPFFVNSHQKQIKQPVKPDFQQNQDDPPKSFSPSSSQTVHVNKELIPKIPPALTYSSKGLHNVQDDIDLQDLIPCEIFKKLKKIGRGRFGTVFSYQEIRTQRIVAIKECDYDTEELRSMMDREIEVMKDIIRIIRQSTHQSQFIHVVEPLGFFVNEDDEKAYLVMELCSEGDLRSYIRNMKKFGTEISDKKCWEFVTSIVSAVNQLHIHDIIHGDLKPENVLLTEDIKVKLADFGLSRKLQKGKEYQTYHGGTKFYLAPEIQKDEIDQILAAGKQNQKLPMKRITQTKAVDIWAIGIMLYELLAQHHPFIHSDDDLADISDILIAHRIITEEPSELPSHYPDSLKKLIKAMLSKDPSRRITAEEILSIPEVAANLRGQ</sequence>
<keyword evidence="3" id="KW-0808">Transferase</keyword>
<dbReference type="InterPro" id="IPR017441">
    <property type="entry name" value="Protein_kinase_ATP_BS"/>
</dbReference>
<dbReference type="GO" id="GO:0005524">
    <property type="term" value="F:ATP binding"/>
    <property type="evidence" value="ECO:0007669"/>
    <property type="project" value="UniProtKB-UniRule"/>
</dbReference>
<protein>
    <recommendedName>
        <fullName evidence="2">non-specific serine/threonine protein kinase</fullName>
        <ecNumber evidence="2">2.7.11.1</ecNumber>
    </recommendedName>
</protein>
<dbReference type="SUPFAM" id="SSF56112">
    <property type="entry name" value="Protein kinase-like (PK-like)"/>
    <property type="match status" value="1"/>
</dbReference>
<feature type="compositionally biased region" description="Basic and acidic residues" evidence="9">
    <location>
        <begin position="34"/>
        <end position="67"/>
    </location>
</feature>
<evidence type="ECO:0000256" key="4">
    <source>
        <dbReference type="ARBA" id="ARBA00022741"/>
    </source>
</evidence>
<evidence type="ECO:0000256" key="3">
    <source>
        <dbReference type="ARBA" id="ARBA00022679"/>
    </source>
</evidence>
<name>A0A5J4UQN6_9EUKA</name>
<feature type="binding site" evidence="7">
    <location>
        <position position="214"/>
    </location>
    <ligand>
        <name>ATP</name>
        <dbReference type="ChEBI" id="CHEBI:30616"/>
    </ligand>
</feature>
<dbReference type="PROSITE" id="PS00108">
    <property type="entry name" value="PROTEIN_KINASE_ST"/>
    <property type="match status" value="1"/>
</dbReference>
<gene>
    <name evidence="11" type="ORF">EZS28_032111</name>
</gene>
<dbReference type="InterPro" id="IPR011009">
    <property type="entry name" value="Kinase-like_dom_sf"/>
</dbReference>
<evidence type="ECO:0000256" key="9">
    <source>
        <dbReference type="SAM" id="MobiDB-lite"/>
    </source>
</evidence>
<accession>A0A5J4UQN6</accession>